<name>A0A371EAJ4_MUCPR</name>
<evidence type="ECO:0000313" key="1">
    <source>
        <dbReference type="EMBL" id="RDX63019.1"/>
    </source>
</evidence>
<accession>A0A371EAJ4</accession>
<feature type="non-terminal residue" evidence="1">
    <location>
        <position position="1"/>
    </location>
</feature>
<evidence type="ECO:0000313" key="2">
    <source>
        <dbReference type="Proteomes" id="UP000257109"/>
    </source>
</evidence>
<keyword evidence="2" id="KW-1185">Reference proteome</keyword>
<protein>
    <submittedName>
        <fullName evidence="1">Uncharacterized protein</fullName>
    </submittedName>
</protein>
<gene>
    <name evidence="1" type="ORF">CR513_58596</name>
</gene>
<dbReference type="EMBL" id="QJKJ01015127">
    <property type="protein sequence ID" value="RDX63019.1"/>
    <property type="molecule type" value="Genomic_DNA"/>
</dbReference>
<reference evidence="1" key="1">
    <citation type="submission" date="2018-05" db="EMBL/GenBank/DDBJ databases">
        <title>Draft genome of Mucuna pruriens seed.</title>
        <authorList>
            <person name="Nnadi N.E."/>
            <person name="Vos R."/>
            <person name="Hasami M.H."/>
            <person name="Devisetty U.K."/>
            <person name="Aguiy J.C."/>
        </authorList>
    </citation>
    <scope>NUCLEOTIDE SEQUENCE [LARGE SCALE GENOMIC DNA]</scope>
    <source>
        <strain evidence="1">JCA_2017</strain>
    </source>
</reference>
<dbReference type="Proteomes" id="UP000257109">
    <property type="component" value="Unassembled WGS sequence"/>
</dbReference>
<sequence length="125" mass="13505">MNSSARSSIPCIRGEANASDSHISSDVEDPPLLVVPSSPQSFAVGGFCFKCPTNSHEGSLKSLSIYTGAGFLWNPQIKLLTVPNLLWRKRLVTRNLGGALVTVRDKSRSNISEDNVCVIGVARYE</sequence>
<comment type="caution">
    <text evidence="1">The sequence shown here is derived from an EMBL/GenBank/DDBJ whole genome shotgun (WGS) entry which is preliminary data.</text>
</comment>
<dbReference type="AlphaFoldDB" id="A0A371EAJ4"/>
<proteinExistence type="predicted"/>
<organism evidence="1 2">
    <name type="scientific">Mucuna pruriens</name>
    <name type="common">Velvet bean</name>
    <name type="synonym">Dolichos pruriens</name>
    <dbReference type="NCBI Taxonomy" id="157652"/>
    <lineage>
        <taxon>Eukaryota</taxon>
        <taxon>Viridiplantae</taxon>
        <taxon>Streptophyta</taxon>
        <taxon>Embryophyta</taxon>
        <taxon>Tracheophyta</taxon>
        <taxon>Spermatophyta</taxon>
        <taxon>Magnoliopsida</taxon>
        <taxon>eudicotyledons</taxon>
        <taxon>Gunneridae</taxon>
        <taxon>Pentapetalae</taxon>
        <taxon>rosids</taxon>
        <taxon>fabids</taxon>
        <taxon>Fabales</taxon>
        <taxon>Fabaceae</taxon>
        <taxon>Papilionoideae</taxon>
        <taxon>50 kb inversion clade</taxon>
        <taxon>NPAAA clade</taxon>
        <taxon>indigoferoid/millettioid clade</taxon>
        <taxon>Phaseoleae</taxon>
        <taxon>Mucuna</taxon>
    </lineage>
</organism>